<dbReference type="Pfam" id="PF03717">
    <property type="entry name" value="PBP_dimer"/>
    <property type="match status" value="1"/>
</dbReference>
<comment type="subcellular location">
    <subcellularLocation>
        <location evidence="1">Membrane</location>
    </subcellularLocation>
</comment>
<evidence type="ECO:0000313" key="5">
    <source>
        <dbReference type="EMBL" id="OGY15522.1"/>
    </source>
</evidence>
<dbReference type="Pfam" id="PF00905">
    <property type="entry name" value="Transpeptidase"/>
    <property type="match status" value="1"/>
</dbReference>
<gene>
    <name evidence="5" type="ORF">A2784_02330</name>
</gene>
<proteinExistence type="predicted"/>
<organism evidence="5 6">
    <name type="scientific">Candidatus Chisholmbacteria bacterium RIFCSPHIGHO2_01_FULL_48_12</name>
    <dbReference type="NCBI Taxonomy" id="1797589"/>
    <lineage>
        <taxon>Bacteria</taxon>
        <taxon>Candidatus Chisholmiibacteriota</taxon>
    </lineage>
</organism>
<dbReference type="InterPro" id="IPR012338">
    <property type="entry name" value="Beta-lactam/transpept-like"/>
</dbReference>
<dbReference type="EMBL" id="MHCH01000065">
    <property type="protein sequence ID" value="OGY15522.1"/>
    <property type="molecule type" value="Genomic_DNA"/>
</dbReference>
<feature type="domain" description="Penicillin-binding protein dimerisation" evidence="4">
    <location>
        <begin position="49"/>
        <end position="199"/>
    </location>
</feature>
<dbReference type="SUPFAM" id="SSF56519">
    <property type="entry name" value="Penicillin binding protein dimerisation domain"/>
    <property type="match status" value="1"/>
</dbReference>
<name>A0A1G1VJS6_9BACT</name>
<dbReference type="GO" id="GO:0005886">
    <property type="term" value="C:plasma membrane"/>
    <property type="evidence" value="ECO:0007669"/>
    <property type="project" value="TreeGrafter"/>
</dbReference>
<evidence type="ECO:0000256" key="1">
    <source>
        <dbReference type="ARBA" id="ARBA00004370"/>
    </source>
</evidence>
<evidence type="ECO:0000256" key="2">
    <source>
        <dbReference type="ARBA" id="ARBA00023136"/>
    </source>
</evidence>
<dbReference type="Proteomes" id="UP000177324">
    <property type="component" value="Unassembled WGS sequence"/>
</dbReference>
<dbReference type="InterPro" id="IPR036138">
    <property type="entry name" value="PBP_dimer_sf"/>
</dbReference>
<dbReference type="PANTHER" id="PTHR30627:SF1">
    <property type="entry name" value="PEPTIDOGLYCAN D,D-TRANSPEPTIDASE FTSI"/>
    <property type="match status" value="1"/>
</dbReference>
<dbReference type="Gene3D" id="3.30.450.330">
    <property type="match status" value="1"/>
</dbReference>
<sequence length="560" mass="61497">MTLHRLKIIRALFLVLGLSVTARLFYWQVLASDSLAKLAQIQHSSRNELPAQRGQIYTSDNFPLVQNKDSFLAYAYLPDMRLSPQEIADKLAGGLATDSAQFLAKLTRTDTTWVPLTKKLSPGQKESLAQLNLSGVGFDMEPIRLYPEASTAAHLLGFLGSNTAGQPQGYFGLEGFYDLELRGRPGRLVQEKDAAGRPIPLGNVGGFPAQDGRSLKLHLNRAIQLKVEDLLRRGIDRYGAIAGEVAIMDPRTGAVLALAAWPQYDPLNYTQFDSSLYQNPLVASAYEPGSTFKVLVMAAAIDAGVVEPDTRCDICAGPLQIDKYTIKTWNNEYHPDITMTEVIQRSDNIGMVFVGQQLGQDKLWNYLDKFGIGQPTGIDLQEETTPKLRPRPNWSEVDLATASFGQGIAVTGIQMLTVVSAIANQGELVEPHLVDQVLGDRILTIPAKTVRRVISPQTARIITDMMVNAVNSGEAQWTKIKGYKIAGKTGTAQIPVAGHYDEEKTIASFIGFAPADNPKFAMLVKLREPQSSPWAAETAAPLWMSIARFLLLYYNIPPQN</sequence>
<evidence type="ECO:0000313" key="6">
    <source>
        <dbReference type="Proteomes" id="UP000177324"/>
    </source>
</evidence>
<dbReference type="SUPFAM" id="SSF56601">
    <property type="entry name" value="beta-lactamase/transpeptidase-like"/>
    <property type="match status" value="1"/>
</dbReference>
<comment type="caution">
    <text evidence="5">The sequence shown here is derived from an EMBL/GenBank/DDBJ whole genome shotgun (WGS) entry which is preliminary data.</text>
</comment>
<evidence type="ECO:0000259" key="3">
    <source>
        <dbReference type="Pfam" id="PF00905"/>
    </source>
</evidence>
<keyword evidence="2" id="KW-0472">Membrane</keyword>
<protein>
    <recommendedName>
        <fullName evidence="7">Penicillin-binding protein transpeptidase domain-containing protein</fullName>
    </recommendedName>
</protein>
<accession>A0A1G1VJS6</accession>
<dbReference type="Gene3D" id="3.90.1310.10">
    <property type="entry name" value="Penicillin-binding protein 2a (Domain 2)"/>
    <property type="match status" value="1"/>
</dbReference>
<feature type="domain" description="Penicillin-binding protein transpeptidase" evidence="3">
    <location>
        <begin position="245"/>
        <end position="541"/>
    </location>
</feature>
<dbReference type="Gene3D" id="3.40.710.10">
    <property type="entry name" value="DD-peptidase/beta-lactamase superfamily"/>
    <property type="match status" value="1"/>
</dbReference>
<dbReference type="GO" id="GO:0008658">
    <property type="term" value="F:penicillin binding"/>
    <property type="evidence" value="ECO:0007669"/>
    <property type="project" value="InterPro"/>
</dbReference>
<dbReference type="STRING" id="1797589.A2784_02330"/>
<dbReference type="InterPro" id="IPR001460">
    <property type="entry name" value="PCN-bd_Tpept"/>
</dbReference>
<evidence type="ECO:0000259" key="4">
    <source>
        <dbReference type="Pfam" id="PF03717"/>
    </source>
</evidence>
<reference evidence="5 6" key="1">
    <citation type="journal article" date="2016" name="Nat. Commun.">
        <title>Thousands of microbial genomes shed light on interconnected biogeochemical processes in an aquifer system.</title>
        <authorList>
            <person name="Anantharaman K."/>
            <person name="Brown C.T."/>
            <person name="Hug L.A."/>
            <person name="Sharon I."/>
            <person name="Castelle C.J."/>
            <person name="Probst A.J."/>
            <person name="Thomas B.C."/>
            <person name="Singh A."/>
            <person name="Wilkins M.J."/>
            <person name="Karaoz U."/>
            <person name="Brodie E.L."/>
            <person name="Williams K.H."/>
            <person name="Hubbard S.S."/>
            <person name="Banfield J.F."/>
        </authorList>
    </citation>
    <scope>NUCLEOTIDE SEQUENCE [LARGE SCALE GENOMIC DNA]</scope>
</reference>
<dbReference type="GO" id="GO:0071555">
    <property type="term" value="P:cell wall organization"/>
    <property type="evidence" value="ECO:0007669"/>
    <property type="project" value="TreeGrafter"/>
</dbReference>
<evidence type="ECO:0008006" key="7">
    <source>
        <dbReference type="Google" id="ProtNLM"/>
    </source>
</evidence>
<dbReference type="AlphaFoldDB" id="A0A1G1VJS6"/>
<dbReference type="PANTHER" id="PTHR30627">
    <property type="entry name" value="PEPTIDOGLYCAN D,D-TRANSPEPTIDASE"/>
    <property type="match status" value="1"/>
</dbReference>
<dbReference type="InterPro" id="IPR050515">
    <property type="entry name" value="Beta-lactam/transpept"/>
</dbReference>
<dbReference type="InterPro" id="IPR005311">
    <property type="entry name" value="PBP_dimer"/>
</dbReference>